<comment type="caution">
    <text evidence="3">The sequence shown here is derived from an EMBL/GenBank/DDBJ whole genome shotgun (WGS) entry which is preliminary data.</text>
</comment>
<feature type="compositionally biased region" description="Basic and acidic residues" evidence="1">
    <location>
        <begin position="310"/>
        <end position="328"/>
    </location>
</feature>
<organism evidence="3 4">
    <name type="scientific">Halarchaeum acidiphilum MH1-52-1</name>
    <dbReference type="NCBI Taxonomy" id="1261545"/>
    <lineage>
        <taxon>Archaea</taxon>
        <taxon>Methanobacteriati</taxon>
        <taxon>Methanobacteriota</taxon>
        <taxon>Stenosarchaea group</taxon>
        <taxon>Halobacteria</taxon>
        <taxon>Halobacteriales</taxon>
        <taxon>Halobacteriaceae</taxon>
    </lineage>
</organism>
<feature type="region of interest" description="Disordered" evidence="1">
    <location>
        <begin position="310"/>
        <end position="366"/>
    </location>
</feature>
<feature type="compositionally biased region" description="Basic and acidic residues" evidence="1">
    <location>
        <begin position="438"/>
        <end position="450"/>
    </location>
</feature>
<gene>
    <name evidence="3" type="ORF">MBEHAL_2537</name>
</gene>
<dbReference type="EMBL" id="BATA01000100">
    <property type="protein sequence ID" value="GAD53777.1"/>
    <property type="molecule type" value="Genomic_DNA"/>
</dbReference>
<feature type="region of interest" description="Disordered" evidence="1">
    <location>
        <begin position="396"/>
        <end position="461"/>
    </location>
</feature>
<feature type="domain" description="DUF7123" evidence="2">
    <location>
        <begin position="459"/>
        <end position="531"/>
    </location>
</feature>
<feature type="compositionally biased region" description="Basic and acidic residues" evidence="1">
    <location>
        <begin position="203"/>
        <end position="222"/>
    </location>
</feature>
<dbReference type="InterPro" id="IPR055547">
    <property type="entry name" value="DUF7123"/>
</dbReference>
<evidence type="ECO:0000313" key="3">
    <source>
        <dbReference type="EMBL" id="GAD53777.1"/>
    </source>
</evidence>
<reference evidence="3 4" key="1">
    <citation type="submission" date="2013-09" db="EMBL/GenBank/DDBJ databases">
        <title>Whole genome sequencing of Halarchaeum acidiphilum strain MH1-52-1.</title>
        <authorList>
            <person name="Shimane Y."/>
            <person name="Minegishi H."/>
            <person name="Nishi S."/>
            <person name="Echigo A."/>
            <person name="Shuto A."/>
            <person name="Konishi M."/>
            <person name="Ito T."/>
            <person name="Ohkuma M."/>
            <person name="Ohta Y."/>
            <person name="Nagano Y."/>
            <person name="Tsubouchi T."/>
            <person name="Mori K."/>
            <person name="Usui K."/>
            <person name="Kamekura M."/>
            <person name="Usami R."/>
            <person name="Takaki Y."/>
            <person name="Hatada Y."/>
        </authorList>
    </citation>
    <scope>NUCLEOTIDE SEQUENCE [LARGE SCALE GENOMIC DNA]</scope>
    <source>
        <strain evidence="3 4">JCM 16109</strain>
    </source>
</reference>
<protein>
    <recommendedName>
        <fullName evidence="2">DUF7123 domain-containing protein</fullName>
    </recommendedName>
</protein>
<feature type="compositionally biased region" description="Low complexity" evidence="1">
    <location>
        <begin position="415"/>
        <end position="434"/>
    </location>
</feature>
<dbReference type="Proteomes" id="UP000016986">
    <property type="component" value="Unassembled WGS sequence"/>
</dbReference>
<evidence type="ECO:0000313" key="4">
    <source>
        <dbReference type="Proteomes" id="UP000016986"/>
    </source>
</evidence>
<feature type="region of interest" description="Disordered" evidence="1">
    <location>
        <begin position="137"/>
        <end position="167"/>
    </location>
</feature>
<evidence type="ECO:0000256" key="1">
    <source>
        <dbReference type="SAM" id="MobiDB-lite"/>
    </source>
</evidence>
<dbReference type="Pfam" id="PF23438">
    <property type="entry name" value="DUF7123"/>
    <property type="match status" value="1"/>
</dbReference>
<dbReference type="eggNOG" id="arCOG02866">
    <property type="taxonomic scope" value="Archaea"/>
</dbReference>
<name>U2YYA2_9EURY</name>
<dbReference type="AlphaFoldDB" id="U2YYA2"/>
<keyword evidence="4" id="KW-1185">Reference proteome</keyword>
<proteinExistence type="predicted"/>
<sequence>MSRGVVRRSAVATGPERVAPAFRVVPGRAGRRVPRALVLRPEDVRLDGLPVGQTVERDAHLRTVARREARVEVDDEVRRLAVAQVRHPPLVEAIVVDDGLRAHGPRPARGDDDGVLALALPDVDAVHRHVVADPADGDRDGLGVVDDEGGFERRGGVRDGPPVGARLVDDEHGIAHERETRVDGTVGGRVELVADVRRHRPRRRDDVRAPPERPRFDVRGDRDGGLLAVPDVADPPRGDAFVAEVALEAQGRISGADVDAALLAVRHSDPVHRDGVVDAHAAEAHRDRVRVVSGQRRVDGRGRLVHVAERVVRAGHGRDADPPERDGRDDDDDAAENGGDGRSEAGSERERAQVHVNGATPSVERVAHRVGGPQALSRARAVPVVWPKLLPIGVSGSDWSAASSRRSARSRRSPASRSRPGSPSRSPSVPSPSRRSTRSREHETGPETVKHARRLHPAMTEYTEDERRILAYLNESVEAGERYFRAKTIAGHLGLTAKQVGARLPRLAEKSDDVDIEKWGRSKSTTWRVEPA</sequence>
<feature type="compositionally biased region" description="Basic and acidic residues" evidence="1">
    <location>
        <begin position="339"/>
        <end position="353"/>
    </location>
</feature>
<evidence type="ECO:0000259" key="2">
    <source>
        <dbReference type="Pfam" id="PF23438"/>
    </source>
</evidence>
<feature type="region of interest" description="Disordered" evidence="1">
    <location>
        <begin position="201"/>
        <end position="222"/>
    </location>
</feature>
<accession>U2YYA2</accession>